<evidence type="ECO:0000256" key="1">
    <source>
        <dbReference type="SAM" id="MobiDB-lite"/>
    </source>
</evidence>
<feature type="compositionally biased region" description="Basic and acidic residues" evidence="1">
    <location>
        <begin position="48"/>
        <end position="64"/>
    </location>
</feature>
<organism evidence="2 3">
    <name type="scientific">[Emmonsia] crescens</name>
    <dbReference type="NCBI Taxonomy" id="73230"/>
    <lineage>
        <taxon>Eukaryota</taxon>
        <taxon>Fungi</taxon>
        <taxon>Dikarya</taxon>
        <taxon>Ascomycota</taxon>
        <taxon>Pezizomycotina</taxon>
        <taxon>Eurotiomycetes</taxon>
        <taxon>Eurotiomycetidae</taxon>
        <taxon>Onygenales</taxon>
        <taxon>Ajellomycetaceae</taxon>
        <taxon>Emergomyces</taxon>
    </lineage>
</organism>
<feature type="compositionally biased region" description="Acidic residues" evidence="1">
    <location>
        <begin position="95"/>
        <end position="108"/>
    </location>
</feature>
<keyword evidence="3" id="KW-1185">Reference proteome</keyword>
<feature type="compositionally biased region" description="Basic and acidic residues" evidence="1">
    <location>
        <begin position="71"/>
        <end position="85"/>
    </location>
</feature>
<sequence>MAPLYLSLLSDSKQVPQYTHRLALQATHQLPSKQPPLRISYLNTMPSPKDKSTTDLKQTPEDKLNPNQVEAKLESPKETPKDTESKKRRSGYPADEWEPDLEILLEKS</sequence>
<dbReference type="AlphaFoldDB" id="A0A2B7ZHD8"/>
<protein>
    <submittedName>
        <fullName evidence="2">Uncharacterized protein</fullName>
    </submittedName>
</protein>
<dbReference type="Proteomes" id="UP000226031">
    <property type="component" value="Unassembled WGS sequence"/>
</dbReference>
<evidence type="ECO:0000313" key="3">
    <source>
        <dbReference type="Proteomes" id="UP000226031"/>
    </source>
</evidence>
<reference evidence="2 3" key="1">
    <citation type="submission" date="2017-10" db="EMBL/GenBank/DDBJ databases">
        <title>Comparative genomics in systemic dimorphic fungi from Ajellomycetaceae.</title>
        <authorList>
            <person name="Munoz J.F."/>
            <person name="Mcewen J.G."/>
            <person name="Clay O.K."/>
            <person name="Cuomo C.A."/>
        </authorList>
    </citation>
    <scope>NUCLEOTIDE SEQUENCE [LARGE SCALE GENOMIC DNA]</scope>
    <source>
        <strain evidence="2 3">UAMH4076</strain>
    </source>
</reference>
<proteinExistence type="predicted"/>
<comment type="caution">
    <text evidence="2">The sequence shown here is derived from an EMBL/GenBank/DDBJ whole genome shotgun (WGS) entry which is preliminary data.</text>
</comment>
<accession>A0A2B7ZHD8</accession>
<evidence type="ECO:0000313" key="2">
    <source>
        <dbReference type="EMBL" id="PGH32227.1"/>
    </source>
</evidence>
<name>A0A2B7ZHD8_9EURO</name>
<feature type="region of interest" description="Disordered" evidence="1">
    <location>
        <begin position="26"/>
        <end position="108"/>
    </location>
</feature>
<gene>
    <name evidence="2" type="ORF">GX50_05011</name>
</gene>
<dbReference type="EMBL" id="PDND01000100">
    <property type="protein sequence ID" value="PGH32227.1"/>
    <property type="molecule type" value="Genomic_DNA"/>
</dbReference>
<dbReference type="VEuPathDB" id="FungiDB:EMCG_09134"/>